<evidence type="ECO:0000313" key="3">
    <source>
        <dbReference type="Proteomes" id="UP000244336"/>
    </source>
</evidence>
<keyword evidence="3" id="KW-1185">Reference proteome</keyword>
<organism evidence="2 3">
    <name type="scientific">Panicum hallii var. hallii</name>
    <dbReference type="NCBI Taxonomy" id="1504633"/>
    <lineage>
        <taxon>Eukaryota</taxon>
        <taxon>Viridiplantae</taxon>
        <taxon>Streptophyta</taxon>
        <taxon>Embryophyta</taxon>
        <taxon>Tracheophyta</taxon>
        <taxon>Spermatophyta</taxon>
        <taxon>Magnoliopsida</taxon>
        <taxon>Liliopsida</taxon>
        <taxon>Poales</taxon>
        <taxon>Poaceae</taxon>
        <taxon>PACMAD clade</taxon>
        <taxon>Panicoideae</taxon>
        <taxon>Panicodae</taxon>
        <taxon>Paniceae</taxon>
        <taxon>Panicinae</taxon>
        <taxon>Panicum</taxon>
        <taxon>Panicum sect. Panicum</taxon>
    </lineage>
</organism>
<sequence length="93" mass="10018">MGIRGSFVHVSKGGEHWQWPVNSSRTLLARPRLLLHRIGVSSRVAGSPPRMICVNGGRPLCLPRGGGGRGRDVIWSPGRHARGPAGQNFTSKT</sequence>
<dbReference type="Gramene" id="PUZ77299">
    <property type="protein sequence ID" value="PUZ77299"/>
    <property type="gene ID" value="GQ55_1G359800"/>
</dbReference>
<evidence type="ECO:0000256" key="1">
    <source>
        <dbReference type="SAM" id="MobiDB-lite"/>
    </source>
</evidence>
<reference evidence="2 3" key="1">
    <citation type="submission" date="2018-04" db="EMBL/GenBank/DDBJ databases">
        <title>WGS assembly of Panicum hallii var. hallii HAL2.</title>
        <authorList>
            <person name="Lovell J."/>
            <person name="Jenkins J."/>
            <person name="Lowry D."/>
            <person name="Mamidi S."/>
            <person name="Sreedasyam A."/>
            <person name="Weng X."/>
            <person name="Barry K."/>
            <person name="Bonette J."/>
            <person name="Campitelli B."/>
            <person name="Daum C."/>
            <person name="Gordon S."/>
            <person name="Gould B."/>
            <person name="Lipzen A."/>
            <person name="MacQueen A."/>
            <person name="Palacio-Mejia J."/>
            <person name="Plott C."/>
            <person name="Shakirov E."/>
            <person name="Shu S."/>
            <person name="Yoshinaga Y."/>
            <person name="Zane M."/>
            <person name="Rokhsar D."/>
            <person name="Grimwood J."/>
            <person name="Schmutz J."/>
            <person name="Juenger T."/>
        </authorList>
    </citation>
    <scope>NUCLEOTIDE SEQUENCE [LARGE SCALE GENOMIC DNA]</scope>
    <source>
        <strain evidence="3">cv. HAL2</strain>
    </source>
</reference>
<dbReference type="AlphaFoldDB" id="A0A2T7FB45"/>
<evidence type="ECO:0000313" key="2">
    <source>
        <dbReference type="EMBL" id="PUZ77299.1"/>
    </source>
</evidence>
<accession>A0A2T7FB45</accession>
<feature type="region of interest" description="Disordered" evidence="1">
    <location>
        <begin position="71"/>
        <end position="93"/>
    </location>
</feature>
<name>A0A2T7FB45_9POAL</name>
<dbReference type="EMBL" id="CM009749">
    <property type="protein sequence ID" value="PUZ77299.1"/>
    <property type="molecule type" value="Genomic_DNA"/>
</dbReference>
<protein>
    <submittedName>
        <fullName evidence="2">Uncharacterized protein</fullName>
    </submittedName>
</protein>
<dbReference type="Proteomes" id="UP000244336">
    <property type="component" value="Chromosome 1"/>
</dbReference>
<gene>
    <name evidence="2" type="ORF">GQ55_1G359800</name>
</gene>
<proteinExistence type="predicted"/>